<dbReference type="InterPro" id="IPR001750">
    <property type="entry name" value="ND/Mrp_TM"/>
</dbReference>
<feature type="transmembrane region" description="Helical" evidence="9">
    <location>
        <begin position="210"/>
        <end position="234"/>
    </location>
</feature>
<dbReference type="AlphaFoldDB" id="A0A5C1D849"/>
<feature type="transmembrane region" description="Helical" evidence="9">
    <location>
        <begin position="91"/>
        <end position="108"/>
    </location>
</feature>
<feature type="transmembrane region" description="Helical" evidence="9">
    <location>
        <begin position="37"/>
        <end position="55"/>
    </location>
</feature>
<evidence type="ECO:0000256" key="4">
    <source>
        <dbReference type="ARBA" id="ARBA00022692"/>
    </source>
</evidence>
<comment type="catalytic activity">
    <reaction evidence="8">
        <text>a ubiquinone + NADH + 5 H(+)(in) = a ubiquinol + NAD(+) + 4 H(+)(out)</text>
        <dbReference type="Rhea" id="RHEA:29091"/>
        <dbReference type="Rhea" id="RHEA-COMP:9565"/>
        <dbReference type="Rhea" id="RHEA-COMP:9566"/>
        <dbReference type="ChEBI" id="CHEBI:15378"/>
        <dbReference type="ChEBI" id="CHEBI:16389"/>
        <dbReference type="ChEBI" id="CHEBI:17976"/>
        <dbReference type="ChEBI" id="CHEBI:57540"/>
        <dbReference type="ChEBI" id="CHEBI:57945"/>
        <dbReference type="EC" id="7.1.1.2"/>
    </reaction>
</comment>
<dbReference type="GO" id="GO:0016020">
    <property type="term" value="C:membrane"/>
    <property type="evidence" value="ECO:0007669"/>
    <property type="project" value="UniProtKB-SubCell"/>
</dbReference>
<dbReference type="PANTHER" id="PTHR42829">
    <property type="entry name" value="NADH-UBIQUINONE OXIDOREDUCTASE CHAIN 5"/>
    <property type="match status" value="1"/>
</dbReference>
<keyword evidence="6 9" id="KW-0472">Membrane</keyword>
<feature type="transmembrane region" description="Helical" evidence="9">
    <location>
        <begin position="551"/>
        <end position="573"/>
    </location>
</feature>
<proteinExistence type="predicted"/>
<evidence type="ECO:0000256" key="3">
    <source>
        <dbReference type="ARBA" id="ARBA00012944"/>
    </source>
</evidence>
<evidence type="ECO:0000256" key="8">
    <source>
        <dbReference type="ARBA" id="ARBA00049551"/>
    </source>
</evidence>
<dbReference type="EMBL" id="MK847518">
    <property type="protein sequence ID" value="QEL52004.1"/>
    <property type="molecule type" value="Genomic_DNA"/>
</dbReference>
<evidence type="ECO:0000256" key="1">
    <source>
        <dbReference type="ARBA" id="ARBA00003257"/>
    </source>
</evidence>
<dbReference type="EC" id="7.1.1.2" evidence="3"/>
<dbReference type="PRINTS" id="PR01434">
    <property type="entry name" value="NADHDHGNASE5"/>
</dbReference>
<keyword evidence="5 9" id="KW-1133">Transmembrane helix</keyword>
<dbReference type="Pfam" id="PF00361">
    <property type="entry name" value="Proton_antipo_M"/>
    <property type="match status" value="1"/>
</dbReference>
<evidence type="ECO:0000256" key="7">
    <source>
        <dbReference type="ARBA" id="ARBA00031027"/>
    </source>
</evidence>
<feature type="transmembrane region" description="Helical" evidence="9">
    <location>
        <begin position="6"/>
        <end position="30"/>
    </location>
</feature>
<dbReference type="GO" id="GO:0015990">
    <property type="term" value="P:electron transport coupled proton transport"/>
    <property type="evidence" value="ECO:0007669"/>
    <property type="project" value="TreeGrafter"/>
</dbReference>
<feature type="transmembrane region" description="Helical" evidence="9">
    <location>
        <begin position="480"/>
        <end position="502"/>
    </location>
</feature>
<dbReference type="GO" id="GO:0008137">
    <property type="term" value="F:NADH dehydrogenase (ubiquinone) activity"/>
    <property type="evidence" value="ECO:0007669"/>
    <property type="project" value="UniProtKB-EC"/>
</dbReference>
<feature type="transmembrane region" description="Helical" evidence="9">
    <location>
        <begin position="422"/>
        <end position="444"/>
    </location>
</feature>
<feature type="transmembrane region" description="Helical" evidence="9">
    <location>
        <begin position="246"/>
        <end position="266"/>
    </location>
</feature>
<comment type="function">
    <text evidence="1">Core subunit of the mitochondrial membrane respiratory chain NADH dehydrogenase (Complex I) that is believed to belong to the minimal assembly required for catalysis. Complex I functions in the transfer of electrons from NADH to the respiratory chain. The immediate electron acceptor for the enzyme is believed to be ubiquinone.</text>
</comment>
<feature type="transmembrane region" description="Helical" evidence="9">
    <location>
        <begin position="456"/>
        <end position="474"/>
    </location>
</feature>
<feature type="transmembrane region" description="Helical" evidence="9">
    <location>
        <begin position="181"/>
        <end position="198"/>
    </location>
</feature>
<keyword evidence="4 9" id="KW-0812">Transmembrane</keyword>
<name>A0A5C1D849_9HEMI</name>
<feature type="transmembrane region" description="Helical" evidence="9">
    <location>
        <begin position="332"/>
        <end position="358"/>
    </location>
</feature>
<geneLocation type="mitochondrion" evidence="11"/>
<feature type="transmembrane region" description="Helical" evidence="9">
    <location>
        <begin position="300"/>
        <end position="320"/>
    </location>
</feature>
<evidence type="ECO:0000259" key="10">
    <source>
        <dbReference type="Pfam" id="PF00361"/>
    </source>
</evidence>
<dbReference type="PANTHER" id="PTHR42829:SF2">
    <property type="entry name" value="NADH-UBIQUINONE OXIDOREDUCTASE CHAIN 5"/>
    <property type="match status" value="1"/>
</dbReference>
<evidence type="ECO:0000313" key="11">
    <source>
        <dbReference type="EMBL" id="QEL52004.1"/>
    </source>
</evidence>
<sequence>MKFKFNFFFFFFFFLLLLFFIFFFFSLIFIYFNMIYFIEYLFFFINSCLFIYVILIDWMSLMFLSFVFLISAVILLYSMEYMNYDLNKSRFLLLMNLFIMFMVFLIISPNLFSILLGWDGLGMVSFCLVVFYQNKKSYSSGLVTVVLNRLGDLFIIISLVWMVNFGSWNFLYINYYLNLNYLFYLIMMIMFSSLTKSAQFPFSSWLPLAMAAPTPVSSLVHSSTLVTAGIYLMIRFNEIFLIFNFFNYLLLISCLTMFMSGLNALFEFDLKKIIAFSTLSQVSFMFMILCLGSVEMCFFYLLMHALFKSMMFLSAGILIFNMNNNQDIRKMGGLISVLPFTSLIFMLTLMSLCGFPFFCSFYSKDLIFDYFLMFNINFFFFFFFFFSFFFTFFYSIRIIYYMLMMNFFMNNFLMMIKFESNILILSMLLIIIFMLFFGSFFMWLMFYKFELIILEFKIKIFSMVILLFSFWFFFELNNFLFTMNYFFSIFFIFFFGSLWNLLFFKINFFLNNFIFLSFSFYSVFEFGWLEFNFNSGMLFFFKNLMIFSQNFFLNSYKIYFSLFFLWFLIINLYF</sequence>
<keyword evidence="11" id="KW-0496">Mitochondrion</keyword>
<gene>
    <name evidence="11" type="primary">nad5</name>
</gene>
<feature type="transmembrane region" description="Helical" evidence="9">
    <location>
        <begin position="273"/>
        <end position="294"/>
    </location>
</feature>
<feature type="transmembrane region" description="Helical" evidence="9">
    <location>
        <begin position="370"/>
        <end position="391"/>
    </location>
</feature>
<dbReference type="GO" id="GO:0042773">
    <property type="term" value="P:ATP synthesis coupled electron transport"/>
    <property type="evidence" value="ECO:0007669"/>
    <property type="project" value="InterPro"/>
</dbReference>
<evidence type="ECO:0000256" key="6">
    <source>
        <dbReference type="ARBA" id="ARBA00023136"/>
    </source>
</evidence>
<organism evidence="11">
    <name type="scientific">Pseudoregma bambucicola</name>
    <dbReference type="NCBI Taxonomy" id="39655"/>
    <lineage>
        <taxon>Eukaryota</taxon>
        <taxon>Metazoa</taxon>
        <taxon>Ecdysozoa</taxon>
        <taxon>Arthropoda</taxon>
        <taxon>Hexapoda</taxon>
        <taxon>Insecta</taxon>
        <taxon>Pterygota</taxon>
        <taxon>Neoptera</taxon>
        <taxon>Paraneoptera</taxon>
        <taxon>Hemiptera</taxon>
        <taxon>Sternorrhyncha</taxon>
        <taxon>Aphidomorpha</taxon>
        <taxon>Aphidoidea</taxon>
        <taxon>Hormaphididae</taxon>
        <taxon>Cerataphidini</taxon>
        <taxon>Pseudoregma</taxon>
    </lineage>
</organism>
<protein>
    <recommendedName>
        <fullName evidence="3">NADH:ubiquinone reductase (H(+)-translocating)</fullName>
        <ecNumber evidence="3">7.1.1.2</ecNumber>
    </recommendedName>
    <alternativeName>
        <fullName evidence="7">NADH dehydrogenase subunit 5</fullName>
    </alternativeName>
</protein>
<dbReference type="InterPro" id="IPR003945">
    <property type="entry name" value="NU5C-like"/>
</dbReference>
<feature type="transmembrane region" description="Helical" evidence="9">
    <location>
        <begin position="61"/>
        <end position="79"/>
    </location>
</feature>
<evidence type="ECO:0000256" key="5">
    <source>
        <dbReference type="ARBA" id="ARBA00022989"/>
    </source>
</evidence>
<feature type="transmembrane region" description="Helical" evidence="9">
    <location>
        <begin position="509"/>
        <end position="531"/>
    </location>
</feature>
<dbReference type="GO" id="GO:0003954">
    <property type="term" value="F:NADH dehydrogenase activity"/>
    <property type="evidence" value="ECO:0007669"/>
    <property type="project" value="TreeGrafter"/>
</dbReference>
<evidence type="ECO:0000256" key="9">
    <source>
        <dbReference type="SAM" id="Phobius"/>
    </source>
</evidence>
<evidence type="ECO:0000256" key="2">
    <source>
        <dbReference type="ARBA" id="ARBA00004141"/>
    </source>
</evidence>
<comment type="subcellular location">
    <subcellularLocation>
        <location evidence="2">Membrane</location>
        <topology evidence="2">Multi-pass membrane protein</topology>
    </subcellularLocation>
</comment>
<accession>A0A5C1D849</accession>
<reference evidence="11" key="1">
    <citation type="journal article" date="2019" name="Mitochondrial DNA Part B Resour">
        <title>The mitochondrial genome of a social aphid, Pseudoregma bambucicola (Hemiptera: Aphididae: Hormaphidinae).</title>
        <authorList>
            <person name="Zhang H."/>
            <person name="Deng J."/>
            <person name="Liu Q."/>
            <person name="Huang X."/>
        </authorList>
    </citation>
    <scope>NUCLEOTIDE SEQUENCE</scope>
</reference>
<feature type="domain" description="NADH:quinone oxidoreductase/Mrp antiporter transmembrane" evidence="10">
    <location>
        <begin position="108"/>
        <end position="389"/>
    </location>
</feature>